<accession>A0ABU2AE43</accession>
<feature type="signal peptide" evidence="1">
    <location>
        <begin position="1"/>
        <end position="21"/>
    </location>
</feature>
<gene>
    <name evidence="2" type="ORF">J2X21_004545</name>
</gene>
<keyword evidence="1" id="KW-0732">Signal</keyword>
<proteinExistence type="predicted"/>
<evidence type="ECO:0000256" key="1">
    <source>
        <dbReference type="SAM" id="SignalP"/>
    </source>
</evidence>
<evidence type="ECO:0000313" key="2">
    <source>
        <dbReference type="EMBL" id="MDR7335380.1"/>
    </source>
</evidence>
<name>A0ABU2AE43_9BURK</name>
<evidence type="ECO:0008006" key="4">
    <source>
        <dbReference type="Google" id="ProtNLM"/>
    </source>
</evidence>
<sequence length="194" mass="20343">MKRRLLLAAPLPFTLSGCVVGAQTLTRDIPAADPLANESILVIGFTKRYRVHIVSGTRTPGGWASDETPMSSAVVVNTYPEDGYIVARVPATTGSRVYGLTAVMPDAAGFAHFKACAGNMTPVFEAPAGKVIYVGAVGVSAAGKGVQVHKGAPASLEEVRQQLAGRFPTLAAAVQPEPMRMERLMKALCMNFAG</sequence>
<dbReference type="PROSITE" id="PS51257">
    <property type="entry name" value="PROKAR_LIPOPROTEIN"/>
    <property type="match status" value="1"/>
</dbReference>
<organism evidence="2 3">
    <name type="scientific">Roseateles asaccharophilus</name>
    <dbReference type="NCBI Taxonomy" id="582607"/>
    <lineage>
        <taxon>Bacteria</taxon>
        <taxon>Pseudomonadati</taxon>
        <taxon>Pseudomonadota</taxon>
        <taxon>Betaproteobacteria</taxon>
        <taxon>Burkholderiales</taxon>
        <taxon>Sphaerotilaceae</taxon>
        <taxon>Roseateles</taxon>
    </lineage>
</organism>
<dbReference type="EMBL" id="JAVDXV010000009">
    <property type="protein sequence ID" value="MDR7335380.1"/>
    <property type="molecule type" value="Genomic_DNA"/>
</dbReference>
<dbReference type="Proteomes" id="UP001180825">
    <property type="component" value="Unassembled WGS sequence"/>
</dbReference>
<evidence type="ECO:0000313" key="3">
    <source>
        <dbReference type="Proteomes" id="UP001180825"/>
    </source>
</evidence>
<comment type="caution">
    <text evidence="2">The sequence shown here is derived from an EMBL/GenBank/DDBJ whole genome shotgun (WGS) entry which is preliminary data.</text>
</comment>
<keyword evidence="3" id="KW-1185">Reference proteome</keyword>
<dbReference type="RefSeq" id="WP_310332382.1">
    <property type="nucleotide sequence ID" value="NZ_JAVDXV010000009.1"/>
</dbReference>
<reference evidence="2 3" key="1">
    <citation type="submission" date="2023-07" db="EMBL/GenBank/DDBJ databases">
        <title>Sorghum-associated microbial communities from plants grown in Nebraska, USA.</title>
        <authorList>
            <person name="Schachtman D."/>
        </authorList>
    </citation>
    <scope>NUCLEOTIDE SEQUENCE [LARGE SCALE GENOMIC DNA]</scope>
    <source>
        <strain evidence="2 3">BE316</strain>
    </source>
</reference>
<protein>
    <recommendedName>
        <fullName evidence="4">DUF2846 domain-containing protein</fullName>
    </recommendedName>
</protein>
<feature type="chain" id="PRO_5046314641" description="DUF2846 domain-containing protein" evidence="1">
    <location>
        <begin position="22"/>
        <end position="194"/>
    </location>
</feature>